<accession>A0ABR8XER9</accession>
<gene>
    <name evidence="1" type="ORF">H9636_13785</name>
</gene>
<proteinExistence type="predicted"/>
<dbReference type="Proteomes" id="UP000640930">
    <property type="component" value="Unassembled WGS sequence"/>
</dbReference>
<comment type="caution">
    <text evidence="1">The sequence shown here is derived from an EMBL/GenBank/DDBJ whole genome shotgun (WGS) entry which is preliminary data.</text>
</comment>
<dbReference type="EMBL" id="JACSQA010000023">
    <property type="protein sequence ID" value="MBD8027721.1"/>
    <property type="molecule type" value="Genomic_DNA"/>
</dbReference>
<name>A0ABR8XER9_9BACL</name>
<organism evidence="1 2">
    <name type="scientific">Ureibacillus galli</name>
    <dbReference type="NCBI Taxonomy" id="2762222"/>
    <lineage>
        <taxon>Bacteria</taxon>
        <taxon>Bacillati</taxon>
        <taxon>Bacillota</taxon>
        <taxon>Bacilli</taxon>
        <taxon>Bacillales</taxon>
        <taxon>Caryophanaceae</taxon>
        <taxon>Ureibacillus</taxon>
    </lineage>
</organism>
<dbReference type="RefSeq" id="WP_191708147.1">
    <property type="nucleotide sequence ID" value="NZ_JACSQA010000023.1"/>
</dbReference>
<protein>
    <submittedName>
        <fullName evidence="1">Uncharacterized protein</fullName>
    </submittedName>
</protein>
<evidence type="ECO:0000313" key="1">
    <source>
        <dbReference type="EMBL" id="MBD8027721.1"/>
    </source>
</evidence>
<keyword evidence="2" id="KW-1185">Reference proteome</keyword>
<evidence type="ECO:0000313" key="2">
    <source>
        <dbReference type="Proteomes" id="UP000640930"/>
    </source>
</evidence>
<sequence length="226" mass="25335">MRNASKIDENTVVTVDNSGCIGEKQLDAVYATNEMTAYYTTRVALLEQWCAGAHPSHIFLANFTSDSAWSDYVKGIKRAFDEIKESIPPIKGSTESNFQSLQSGLSLMMIGKLQFQLISNKESYKWHVIGKPLVGQEVIDEEKHVAKLKEIYNLLKRGIVKQVWPVGSKGLRVELERIFPGRQVTCSLSLDKTSGPSTSVIVAVKENDEKYLQDYLSTPFEKIIIT</sequence>
<reference evidence="1 2" key="1">
    <citation type="submission" date="2020-08" db="EMBL/GenBank/DDBJ databases">
        <title>A Genomic Blueprint of the Chicken Gut Microbiome.</title>
        <authorList>
            <person name="Gilroy R."/>
            <person name="Ravi A."/>
            <person name="Getino M."/>
            <person name="Pursley I."/>
            <person name="Horton D.L."/>
            <person name="Alikhan N.-F."/>
            <person name="Baker D."/>
            <person name="Gharbi K."/>
            <person name="Hall N."/>
            <person name="Watson M."/>
            <person name="Adriaenssens E.M."/>
            <person name="Foster-Nyarko E."/>
            <person name="Jarju S."/>
            <person name="Secka A."/>
            <person name="Antonio M."/>
            <person name="Oren A."/>
            <person name="Chaudhuri R."/>
            <person name="La Ragione R.M."/>
            <person name="Hildebrand F."/>
            <person name="Pallen M.J."/>
        </authorList>
    </citation>
    <scope>NUCLEOTIDE SEQUENCE [LARGE SCALE GENOMIC DNA]</scope>
    <source>
        <strain evidence="1 2">Re31</strain>
    </source>
</reference>